<sequence>MPRDRDDESGRYTESYPAEDVLAAVREVGGMASTRDVTDALGSSYETAYQKLRGLEDEGEVESRKVANARLWMVQESDGE</sequence>
<dbReference type="PATRIC" id="fig|1227455.4.peg.2474"/>
<dbReference type="AlphaFoldDB" id="M0MII4"/>
<protein>
    <recommendedName>
        <fullName evidence="3">Hth domain-containing protein</fullName>
    </recommendedName>
</protein>
<dbReference type="EMBL" id="AOMD01000025">
    <property type="protein sequence ID" value="EMA44265.1"/>
    <property type="molecule type" value="Genomic_DNA"/>
</dbReference>
<dbReference type="InParanoid" id="M0MII4"/>
<dbReference type="RefSeq" id="WP_006078278.1">
    <property type="nucleotide sequence ID" value="NZ_AOMD01000025.1"/>
</dbReference>
<dbReference type="Proteomes" id="UP000011669">
    <property type="component" value="Unassembled WGS sequence"/>
</dbReference>
<organism evidence="1 2">
    <name type="scientific">Halococcus saccharolyticus DSM 5350</name>
    <dbReference type="NCBI Taxonomy" id="1227455"/>
    <lineage>
        <taxon>Archaea</taxon>
        <taxon>Methanobacteriati</taxon>
        <taxon>Methanobacteriota</taxon>
        <taxon>Stenosarchaea group</taxon>
        <taxon>Halobacteria</taxon>
        <taxon>Halobacteriales</taxon>
        <taxon>Halococcaceae</taxon>
        <taxon>Halococcus</taxon>
    </lineage>
</organism>
<name>M0MII4_9EURY</name>
<dbReference type="InterPro" id="IPR036388">
    <property type="entry name" value="WH-like_DNA-bd_sf"/>
</dbReference>
<keyword evidence="2" id="KW-1185">Reference proteome</keyword>
<evidence type="ECO:0008006" key="3">
    <source>
        <dbReference type="Google" id="ProtNLM"/>
    </source>
</evidence>
<dbReference type="SUPFAM" id="SSF46785">
    <property type="entry name" value="Winged helix' DNA-binding domain"/>
    <property type="match status" value="1"/>
</dbReference>
<reference evidence="1 2" key="1">
    <citation type="journal article" date="2014" name="PLoS Genet.">
        <title>Phylogenetically driven sequencing of extremely halophilic archaea reveals strategies for static and dynamic osmo-response.</title>
        <authorList>
            <person name="Becker E.A."/>
            <person name="Seitzer P.M."/>
            <person name="Tritt A."/>
            <person name="Larsen D."/>
            <person name="Krusor M."/>
            <person name="Yao A.I."/>
            <person name="Wu D."/>
            <person name="Madern D."/>
            <person name="Eisen J.A."/>
            <person name="Darling A.E."/>
            <person name="Facciotti M.T."/>
        </authorList>
    </citation>
    <scope>NUCLEOTIDE SEQUENCE [LARGE SCALE GENOMIC DNA]</scope>
    <source>
        <strain evidence="1 2">DSM 5350</strain>
    </source>
</reference>
<proteinExistence type="predicted"/>
<dbReference type="Gene3D" id="1.10.10.10">
    <property type="entry name" value="Winged helix-like DNA-binding domain superfamily/Winged helix DNA-binding domain"/>
    <property type="match status" value="1"/>
</dbReference>
<dbReference type="STRING" id="1227455.C449_12083"/>
<accession>M0MII4</accession>
<evidence type="ECO:0000313" key="1">
    <source>
        <dbReference type="EMBL" id="EMA44265.1"/>
    </source>
</evidence>
<comment type="caution">
    <text evidence="1">The sequence shown here is derived from an EMBL/GenBank/DDBJ whole genome shotgun (WGS) entry which is preliminary data.</text>
</comment>
<dbReference type="OrthoDB" id="174131at2157"/>
<dbReference type="InterPro" id="IPR036390">
    <property type="entry name" value="WH_DNA-bd_sf"/>
</dbReference>
<gene>
    <name evidence="1" type="ORF">C449_12083</name>
</gene>
<evidence type="ECO:0000313" key="2">
    <source>
        <dbReference type="Proteomes" id="UP000011669"/>
    </source>
</evidence>